<dbReference type="EMBL" id="JBHGPK010000011">
    <property type="protein sequence ID" value="MFC2252507.1"/>
    <property type="molecule type" value="Genomic_DNA"/>
</dbReference>
<gene>
    <name evidence="1" type="ORF">ACETRX_22920</name>
</gene>
<dbReference type="Proteomes" id="UP001595190">
    <property type="component" value="Unassembled WGS sequence"/>
</dbReference>
<organism evidence="1 2">
    <name type="scientific">Labrys neptuniae</name>
    <dbReference type="NCBI Taxonomy" id="376174"/>
    <lineage>
        <taxon>Bacteria</taxon>
        <taxon>Pseudomonadati</taxon>
        <taxon>Pseudomonadota</taxon>
        <taxon>Alphaproteobacteria</taxon>
        <taxon>Hyphomicrobiales</taxon>
        <taxon>Xanthobacteraceae</taxon>
        <taxon>Labrys</taxon>
    </lineage>
</organism>
<accession>A0ABV6ZK00</accession>
<sequence>MRIAAFEFAEGARFQAGATQDANVVGHHIELLRQQYQGELTPEDVVNDARNNNSPLHSFFEWNDGAAAEQYRLQQARGLIRAVVAVYVRDDKPAARMRAYVHIPEKGSPHYRETSHAMSQQDTRDIVLQRAWKEFQEWKRRYQDLAEFANIFTAAELVKLPKKKRG</sequence>
<dbReference type="RefSeq" id="WP_394313122.1">
    <property type="nucleotide sequence ID" value="NZ_JBHGPK010000011.1"/>
</dbReference>
<name>A0ABV6ZK00_9HYPH</name>
<reference evidence="1 2" key="1">
    <citation type="submission" date="2024-09" db="EMBL/GenBank/DDBJ databases">
        <title>Description of Labrys sedimenti sp. nov., isolated from a diclofenac-degrading enrichment culture, and genome-based reclassification of Labrys portucalensis as a later heterotypic synonym of Labrys neptuniae.</title>
        <authorList>
            <person name="Tancsics A."/>
            <person name="Csepanyi A."/>
        </authorList>
    </citation>
    <scope>NUCLEOTIDE SEQUENCE [LARGE SCALE GENOMIC DNA]</scope>
    <source>
        <strain evidence="1 2">LMG 23412</strain>
    </source>
</reference>
<proteinExistence type="predicted"/>
<evidence type="ECO:0000313" key="1">
    <source>
        <dbReference type="EMBL" id="MFC2252507.1"/>
    </source>
</evidence>
<comment type="caution">
    <text evidence="1">The sequence shown here is derived from an EMBL/GenBank/DDBJ whole genome shotgun (WGS) entry which is preliminary data.</text>
</comment>
<protein>
    <submittedName>
        <fullName evidence="1">Uncharacterized protein</fullName>
    </submittedName>
</protein>
<evidence type="ECO:0000313" key="2">
    <source>
        <dbReference type="Proteomes" id="UP001595190"/>
    </source>
</evidence>